<gene>
    <name evidence="2" type="ORF">GCM10009425_48180</name>
</gene>
<keyword evidence="1" id="KW-0812">Transmembrane</keyword>
<keyword evidence="1" id="KW-0472">Membrane</keyword>
<keyword evidence="1" id="KW-1133">Transmembrane helix</keyword>
<evidence type="ECO:0000256" key="1">
    <source>
        <dbReference type="SAM" id="Phobius"/>
    </source>
</evidence>
<accession>A0ABQ2H4Q6</accession>
<keyword evidence="3" id="KW-1185">Reference proteome</keyword>
<dbReference type="EMBL" id="BMNW01000029">
    <property type="protein sequence ID" value="GGM31999.1"/>
    <property type="molecule type" value="Genomic_DNA"/>
</dbReference>
<evidence type="ECO:0000313" key="3">
    <source>
        <dbReference type="Proteomes" id="UP000616499"/>
    </source>
</evidence>
<name>A0ABQ2H4Q6_9PSED</name>
<protein>
    <submittedName>
        <fullName evidence="2">Uncharacterized protein</fullName>
    </submittedName>
</protein>
<dbReference type="RefSeq" id="WP_188868669.1">
    <property type="nucleotide sequence ID" value="NZ_BMNW01000029.1"/>
</dbReference>
<dbReference type="Proteomes" id="UP000616499">
    <property type="component" value="Unassembled WGS sequence"/>
</dbReference>
<evidence type="ECO:0000313" key="2">
    <source>
        <dbReference type="EMBL" id="GGM31999.1"/>
    </source>
</evidence>
<organism evidence="2 3">
    <name type="scientific">Pseudomonas asuensis</name>
    <dbReference type="NCBI Taxonomy" id="1825787"/>
    <lineage>
        <taxon>Bacteria</taxon>
        <taxon>Pseudomonadati</taxon>
        <taxon>Pseudomonadota</taxon>
        <taxon>Gammaproteobacteria</taxon>
        <taxon>Pseudomonadales</taxon>
        <taxon>Pseudomonadaceae</taxon>
        <taxon>Pseudomonas</taxon>
    </lineage>
</organism>
<reference evidence="3" key="1">
    <citation type="journal article" date="2019" name="Int. J. Syst. Evol. Microbiol.">
        <title>The Global Catalogue of Microorganisms (GCM) 10K type strain sequencing project: providing services to taxonomists for standard genome sequencing and annotation.</title>
        <authorList>
            <consortium name="The Broad Institute Genomics Platform"/>
            <consortium name="The Broad Institute Genome Sequencing Center for Infectious Disease"/>
            <person name="Wu L."/>
            <person name="Ma J."/>
        </authorList>
    </citation>
    <scope>NUCLEOTIDE SEQUENCE [LARGE SCALE GENOMIC DNA]</scope>
    <source>
        <strain evidence="3">JCM 13501</strain>
    </source>
</reference>
<proteinExistence type="predicted"/>
<comment type="caution">
    <text evidence="2">The sequence shown here is derived from an EMBL/GenBank/DDBJ whole genome shotgun (WGS) entry which is preliminary data.</text>
</comment>
<feature type="transmembrane region" description="Helical" evidence="1">
    <location>
        <begin position="32"/>
        <end position="53"/>
    </location>
</feature>
<sequence>MPTNEKDIIKELQQLQAESDARAASFSSPAWFIKPVLVTGAVWTVAALLWVVAPKFLGH</sequence>